<dbReference type="Gene3D" id="2.130.10.10">
    <property type="entry name" value="YVTN repeat-like/Quinoprotein amine dehydrogenase"/>
    <property type="match status" value="2"/>
</dbReference>
<feature type="region of interest" description="Disordered" evidence="7">
    <location>
        <begin position="785"/>
        <end position="898"/>
    </location>
</feature>
<feature type="compositionally biased region" description="Polar residues" evidence="7">
    <location>
        <begin position="1008"/>
        <end position="1018"/>
    </location>
</feature>
<evidence type="ECO:0000256" key="6">
    <source>
        <dbReference type="PROSITE-ProRule" id="PRU00221"/>
    </source>
</evidence>
<dbReference type="GO" id="GO:0008270">
    <property type="term" value="F:zinc ion binding"/>
    <property type="evidence" value="ECO:0007669"/>
    <property type="project" value="UniProtKB-KW"/>
</dbReference>
<dbReference type="GO" id="GO:1904263">
    <property type="term" value="P:positive regulation of TORC1 signaling"/>
    <property type="evidence" value="ECO:0007669"/>
    <property type="project" value="TreeGrafter"/>
</dbReference>
<dbReference type="GeneID" id="25904684"/>
<dbReference type="Pfam" id="PF00400">
    <property type="entry name" value="WD40"/>
    <property type="match status" value="3"/>
</dbReference>
<dbReference type="eggNOG" id="KOG0269">
    <property type="taxonomic scope" value="Eukaryota"/>
</dbReference>
<accession>A0A0L0G3F2</accession>
<keyword evidence="1 6" id="KW-0853">WD repeat</keyword>
<dbReference type="SMART" id="SM00320">
    <property type="entry name" value="WD40"/>
    <property type="match status" value="7"/>
</dbReference>
<feature type="compositionally biased region" description="Low complexity" evidence="7">
    <location>
        <begin position="805"/>
        <end position="816"/>
    </location>
</feature>
<dbReference type="PANTHER" id="PTHR46200">
    <property type="entry name" value="GATOR COMPLEX PROTEIN WDR24"/>
    <property type="match status" value="1"/>
</dbReference>
<dbReference type="Proteomes" id="UP000054560">
    <property type="component" value="Unassembled WGS sequence"/>
</dbReference>
<dbReference type="STRING" id="667725.A0A0L0G3F2"/>
<dbReference type="PRINTS" id="PR00320">
    <property type="entry name" value="GPROTEINBRPT"/>
</dbReference>
<dbReference type="PANTHER" id="PTHR46200:SF1">
    <property type="entry name" value="GATOR COMPLEX PROTEIN WDR24"/>
    <property type="match status" value="1"/>
</dbReference>
<feature type="repeat" description="WD" evidence="6">
    <location>
        <begin position="218"/>
        <end position="250"/>
    </location>
</feature>
<evidence type="ECO:0000256" key="2">
    <source>
        <dbReference type="ARBA" id="ARBA00022723"/>
    </source>
</evidence>
<dbReference type="InterPro" id="IPR019775">
    <property type="entry name" value="WD40_repeat_CS"/>
</dbReference>
<feature type="repeat" description="WD" evidence="6">
    <location>
        <begin position="174"/>
        <end position="209"/>
    </location>
</feature>
<reference evidence="8 9" key="1">
    <citation type="submission" date="2011-02" db="EMBL/GenBank/DDBJ databases">
        <title>The Genome Sequence of Sphaeroforma arctica JP610.</title>
        <authorList>
            <consortium name="The Broad Institute Genome Sequencing Platform"/>
            <person name="Russ C."/>
            <person name="Cuomo C."/>
            <person name="Young S.K."/>
            <person name="Zeng Q."/>
            <person name="Gargeya S."/>
            <person name="Alvarado L."/>
            <person name="Berlin A."/>
            <person name="Chapman S.B."/>
            <person name="Chen Z."/>
            <person name="Freedman E."/>
            <person name="Gellesch M."/>
            <person name="Goldberg J."/>
            <person name="Griggs A."/>
            <person name="Gujja S."/>
            <person name="Heilman E."/>
            <person name="Heiman D."/>
            <person name="Howarth C."/>
            <person name="Mehta T."/>
            <person name="Neiman D."/>
            <person name="Pearson M."/>
            <person name="Roberts A."/>
            <person name="Saif S."/>
            <person name="Shea T."/>
            <person name="Shenoy N."/>
            <person name="Sisk P."/>
            <person name="Stolte C."/>
            <person name="Sykes S."/>
            <person name="White J."/>
            <person name="Yandava C."/>
            <person name="Burger G."/>
            <person name="Gray M.W."/>
            <person name="Holland P.W.H."/>
            <person name="King N."/>
            <person name="Lang F.B.F."/>
            <person name="Roger A.J."/>
            <person name="Ruiz-Trillo I."/>
            <person name="Haas B."/>
            <person name="Nusbaum C."/>
            <person name="Birren B."/>
        </authorList>
    </citation>
    <scope>NUCLEOTIDE SEQUENCE [LARGE SCALE GENOMIC DNA]</scope>
    <source>
        <strain evidence="8 9">JP610</strain>
    </source>
</reference>
<dbReference type="RefSeq" id="XP_014157477.1">
    <property type="nucleotide sequence ID" value="XM_014302002.1"/>
</dbReference>
<dbReference type="GO" id="GO:0061700">
    <property type="term" value="C:GATOR2 complex"/>
    <property type="evidence" value="ECO:0007669"/>
    <property type="project" value="TreeGrafter"/>
</dbReference>
<dbReference type="EMBL" id="KQ241823">
    <property type="protein sequence ID" value="KNC83575.1"/>
    <property type="molecule type" value="Genomic_DNA"/>
</dbReference>
<protein>
    <submittedName>
        <fullName evidence="8">Uncharacterized protein</fullName>
    </submittedName>
</protein>
<evidence type="ECO:0000313" key="8">
    <source>
        <dbReference type="EMBL" id="KNC83575.1"/>
    </source>
</evidence>
<evidence type="ECO:0000256" key="4">
    <source>
        <dbReference type="ARBA" id="ARBA00022771"/>
    </source>
</evidence>
<dbReference type="OrthoDB" id="60955at2759"/>
<evidence type="ECO:0000313" key="9">
    <source>
        <dbReference type="Proteomes" id="UP000054560"/>
    </source>
</evidence>
<dbReference type="PROSITE" id="PS50082">
    <property type="entry name" value="WD_REPEATS_2"/>
    <property type="match status" value="3"/>
</dbReference>
<dbReference type="InterPro" id="IPR036322">
    <property type="entry name" value="WD40_repeat_dom_sf"/>
</dbReference>
<evidence type="ECO:0000256" key="7">
    <source>
        <dbReference type="SAM" id="MobiDB-lite"/>
    </source>
</evidence>
<evidence type="ECO:0000256" key="1">
    <source>
        <dbReference type="ARBA" id="ARBA00022574"/>
    </source>
</evidence>
<feature type="compositionally biased region" description="Polar residues" evidence="7">
    <location>
        <begin position="876"/>
        <end position="895"/>
    </location>
</feature>
<feature type="compositionally biased region" description="Gly residues" evidence="7">
    <location>
        <begin position="657"/>
        <end position="672"/>
    </location>
</feature>
<feature type="repeat" description="WD" evidence="6">
    <location>
        <begin position="130"/>
        <end position="166"/>
    </location>
</feature>
<evidence type="ECO:0000256" key="5">
    <source>
        <dbReference type="ARBA" id="ARBA00022833"/>
    </source>
</evidence>
<dbReference type="InterPro" id="IPR037590">
    <property type="entry name" value="WDR24"/>
</dbReference>
<keyword evidence="5" id="KW-0862">Zinc</keyword>
<keyword evidence="4" id="KW-0863">Zinc-finger</keyword>
<feature type="compositionally biased region" description="Low complexity" evidence="7">
    <location>
        <begin position="589"/>
        <end position="599"/>
    </location>
</feature>
<feature type="compositionally biased region" description="Polar residues" evidence="7">
    <location>
        <begin position="710"/>
        <end position="730"/>
    </location>
</feature>
<feature type="region of interest" description="Disordered" evidence="7">
    <location>
        <begin position="987"/>
        <end position="1018"/>
    </location>
</feature>
<feature type="compositionally biased region" description="Basic and acidic residues" evidence="7">
    <location>
        <begin position="673"/>
        <end position="708"/>
    </location>
</feature>
<dbReference type="PROSITE" id="PS00678">
    <property type="entry name" value="WD_REPEATS_1"/>
    <property type="match status" value="1"/>
</dbReference>
<dbReference type="SUPFAM" id="SSF50978">
    <property type="entry name" value="WD40 repeat-like"/>
    <property type="match status" value="1"/>
</dbReference>
<sequence>MSQSMKRDEVGVFKDPTYVTPEKPRNWDRNAEEFGCMVNGPLNALSQSPSGNQLVVAGRDVLQIIDLSRDECHPSQNLRVMRKHLNYSSYDVDWHPHPSCGNWIATAASNGAIVLWDLNLADVKKTARIIKEHGRSVHRVRFNALEHHMLLSGSQDGSMKLWDLRTKNNHIHSFEGRAESVRDVGFNPHNGTTFAAAFENGSVQVWDIRMPTTWESRIAAHQGPTFCINWHPEDRSVLASGGRDRVIKIWRTGGSHRAANSGGECLASVQTIASVCRVHWRPKHRYQIASCALVTDNSIHVWDLRRPFIPTASFTRNSDLVTGMEWHVNGEGNSLVSVSKDKQMLVHHYTKVSFKWCSWRYITPRTPTRLCLYAGQAERPANHVPSTSLAWRTDDNVCVVYGKVSIEPDISPEPVAMATDALSAASKGYFNRSMNTMANMGSSRGILRAETENKLITIPTPTPYEVNPLIKTHMLNEPEGGSTLDDDGDRDGGTFAPVPVSVSAHTHAPPSGKKQGPGRDREPFRAGMDPFTYMARYYLLSLPNETPPEPPESTAPLPGVSESPHTGSNSGPHPHTLGNRPGKPTGISTKTTDTAADTAPSHPGQAPESLAALTSVTDLCHHNAHVALACGEIATANTWQILAMMLSVLGSPLRTGNGGVHGAGGPGGGNEGGLEREREMRERERPRVRDKLLYFDDGPGDDRDRDLLRQNSGHSSKSPALQSDLGSSNQTEGLLVGSTLEALSQSPSRSSHLCKILTQCGGGGGQGPVHRTQKLPSDTAEMFGISSQRQSEAPHLSTQLSGGDQTRAASQQQQRAHTLSLPGPSAKRILSLGSKLNNSTRTGVGGMVTHLTSSPIPRGNHGNEQLGEMIGGGSPQGRNISPRSAEQQVRQAHQQFSRDRSGIFSYGSVYSERYKPVPREVDLHSTSSSDGHSTDSSSNSDNDTDEGNDLNLAQDIFDLTSPLASVSLSSQESFLIGYESWVKTTADTARSANPGPAATLDAHGRDPTWTSQSRKTQTSPWATPAIVADVLSFSADQATYTHSSKHTKDLQAYLIKSCPPSLSTYTHPQGDVQFCCTLVQVLGCHVESLPRSFTQQMFEEWFSAYIDILHRRSEFALANVLIKQSIVPAINEINQYMPEAAVRQRTRLQALSLETQQLVQPLSPSGGRPVLVVPGVWPWRTLAAHERLVYQTGVMPYGMWPPVHVPVENI</sequence>
<dbReference type="InterPro" id="IPR001680">
    <property type="entry name" value="WD40_rpt"/>
</dbReference>
<organism evidence="8 9">
    <name type="scientific">Sphaeroforma arctica JP610</name>
    <dbReference type="NCBI Taxonomy" id="667725"/>
    <lineage>
        <taxon>Eukaryota</taxon>
        <taxon>Ichthyosporea</taxon>
        <taxon>Ichthyophonida</taxon>
        <taxon>Sphaeroforma</taxon>
    </lineage>
</organism>
<evidence type="ECO:0000256" key="3">
    <source>
        <dbReference type="ARBA" id="ARBA00022737"/>
    </source>
</evidence>
<dbReference type="PROSITE" id="PS50294">
    <property type="entry name" value="WD_REPEATS_REGION"/>
    <property type="match status" value="3"/>
</dbReference>
<proteinExistence type="predicted"/>
<dbReference type="GO" id="GO:0005829">
    <property type="term" value="C:cytosol"/>
    <property type="evidence" value="ECO:0007669"/>
    <property type="project" value="TreeGrafter"/>
</dbReference>
<feature type="region of interest" description="Disordered" evidence="7">
    <location>
        <begin position="542"/>
        <end position="607"/>
    </location>
</feature>
<dbReference type="InterPro" id="IPR020472">
    <property type="entry name" value="WD40_PAC1"/>
</dbReference>
<feature type="compositionally biased region" description="Polar residues" evidence="7">
    <location>
        <begin position="785"/>
        <end position="804"/>
    </location>
</feature>
<keyword evidence="9" id="KW-1185">Reference proteome</keyword>
<keyword evidence="2" id="KW-0479">Metal-binding</keyword>
<feature type="region of interest" description="Disordered" evidence="7">
    <location>
        <begin position="475"/>
        <end position="526"/>
    </location>
</feature>
<dbReference type="GO" id="GO:0005774">
    <property type="term" value="C:vacuolar membrane"/>
    <property type="evidence" value="ECO:0007669"/>
    <property type="project" value="TreeGrafter"/>
</dbReference>
<keyword evidence="3" id="KW-0677">Repeat</keyword>
<feature type="compositionally biased region" description="Low complexity" evidence="7">
    <location>
        <begin position="924"/>
        <end position="941"/>
    </location>
</feature>
<dbReference type="InterPro" id="IPR015943">
    <property type="entry name" value="WD40/YVTN_repeat-like_dom_sf"/>
</dbReference>
<dbReference type="AlphaFoldDB" id="A0A0L0G3F2"/>
<gene>
    <name evidence="8" type="ORF">SARC_04180</name>
</gene>
<feature type="region of interest" description="Disordered" evidence="7">
    <location>
        <begin position="657"/>
        <end position="730"/>
    </location>
</feature>
<feature type="region of interest" description="Disordered" evidence="7">
    <location>
        <begin position="921"/>
        <end position="949"/>
    </location>
</feature>
<dbReference type="GO" id="GO:0016239">
    <property type="term" value="P:positive regulation of macroautophagy"/>
    <property type="evidence" value="ECO:0007669"/>
    <property type="project" value="TreeGrafter"/>
</dbReference>
<name>A0A0L0G3F2_9EUKA</name>